<dbReference type="InterPro" id="IPR008030">
    <property type="entry name" value="NmrA-like"/>
</dbReference>
<evidence type="ECO:0000313" key="5">
    <source>
        <dbReference type="Proteomes" id="UP000214365"/>
    </source>
</evidence>
<dbReference type="OrthoDB" id="9997102at2759"/>
<reference evidence="4 5" key="1">
    <citation type="submission" date="2015-06" db="EMBL/GenBank/DDBJ databases">
        <title>Talaromyces atroroseus IBT 11181 draft genome.</title>
        <authorList>
            <person name="Rasmussen K.B."/>
            <person name="Rasmussen S."/>
            <person name="Petersen B."/>
            <person name="Sicheritz-Ponten T."/>
            <person name="Mortensen U.H."/>
            <person name="Thrane U."/>
        </authorList>
    </citation>
    <scope>NUCLEOTIDE SEQUENCE [LARGE SCALE GENOMIC DNA]</scope>
    <source>
        <strain evidence="4 5">IBT 11181</strain>
    </source>
</reference>
<dbReference type="AlphaFoldDB" id="A0A225AU28"/>
<gene>
    <name evidence="4" type="ORF">UA08_00192</name>
</gene>
<dbReference type="PANTHER" id="PTHR42748:SF7">
    <property type="entry name" value="NMRA LIKE REDOX SENSOR 1-RELATED"/>
    <property type="match status" value="1"/>
</dbReference>
<evidence type="ECO:0000313" key="4">
    <source>
        <dbReference type="EMBL" id="OKL64440.1"/>
    </source>
</evidence>
<dbReference type="STRING" id="1441469.A0A225AU28"/>
<organism evidence="4 5">
    <name type="scientific">Talaromyces atroroseus</name>
    <dbReference type="NCBI Taxonomy" id="1441469"/>
    <lineage>
        <taxon>Eukaryota</taxon>
        <taxon>Fungi</taxon>
        <taxon>Dikarya</taxon>
        <taxon>Ascomycota</taxon>
        <taxon>Pezizomycotina</taxon>
        <taxon>Eurotiomycetes</taxon>
        <taxon>Eurotiomycetidae</taxon>
        <taxon>Eurotiales</taxon>
        <taxon>Trichocomaceae</taxon>
        <taxon>Talaromyces</taxon>
        <taxon>Talaromyces sect. Trachyspermi</taxon>
    </lineage>
</organism>
<dbReference type="FunFam" id="3.40.50.720:FF:000528">
    <property type="entry name" value="Nucleoside-diphosphate-sugar epimerase family protein"/>
    <property type="match status" value="1"/>
</dbReference>
<accession>A0A225AU28</accession>
<protein>
    <recommendedName>
        <fullName evidence="3">NmrA-like domain-containing protein</fullName>
    </recommendedName>
</protein>
<comment type="similarity">
    <text evidence="1">Belongs to the NmrA-type oxidoreductase family.</text>
</comment>
<keyword evidence="5" id="KW-1185">Reference proteome</keyword>
<evidence type="ECO:0000259" key="3">
    <source>
        <dbReference type="Pfam" id="PF05368"/>
    </source>
</evidence>
<dbReference type="GO" id="GO:0005634">
    <property type="term" value="C:nucleus"/>
    <property type="evidence" value="ECO:0007669"/>
    <property type="project" value="TreeGrafter"/>
</dbReference>
<proteinExistence type="inferred from homology"/>
<dbReference type="InterPro" id="IPR036291">
    <property type="entry name" value="NAD(P)-bd_dom_sf"/>
</dbReference>
<keyword evidence="2" id="KW-0521">NADP</keyword>
<dbReference type="EMBL" id="LFMY01000001">
    <property type="protein sequence ID" value="OKL64440.1"/>
    <property type="molecule type" value="Genomic_DNA"/>
</dbReference>
<dbReference type="SUPFAM" id="SSF51735">
    <property type="entry name" value="NAD(P)-binding Rossmann-fold domains"/>
    <property type="match status" value="1"/>
</dbReference>
<dbReference type="PANTHER" id="PTHR42748">
    <property type="entry name" value="NITROGEN METABOLITE REPRESSION PROTEIN NMRA FAMILY MEMBER"/>
    <property type="match status" value="1"/>
</dbReference>
<dbReference type="RefSeq" id="XP_020124561.1">
    <property type="nucleotide sequence ID" value="XM_020259971.1"/>
</dbReference>
<evidence type="ECO:0000256" key="1">
    <source>
        <dbReference type="ARBA" id="ARBA00006328"/>
    </source>
</evidence>
<dbReference type="Proteomes" id="UP000214365">
    <property type="component" value="Unassembled WGS sequence"/>
</dbReference>
<dbReference type="InterPro" id="IPR051164">
    <property type="entry name" value="NmrA-like_oxidored"/>
</dbReference>
<feature type="domain" description="NmrA-like" evidence="3">
    <location>
        <begin position="3"/>
        <end position="172"/>
    </location>
</feature>
<dbReference type="GeneID" id="30999947"/>
<dbReference type="Pfam" id="PF05368">
    <property type="entry name" value="NmrA"/>
    <property type="match status" value="1"/>
</dbReference>
<evidence type="ECO:0000256" key="2">
    <source>
        <dbReference type="ARBA" id="ARBA00022857"/>
    </source>
</evidence>
<dbReference type="Gene3D" id="3.40.50.720">
    <property type="entry name" value="NAD(P)-binding Rossmann-like Domain"/>
    <property type="match status" value="1"/>
</dbReference>
<sequence length="280" mass="31344">MPKYLLITGATGKQGGGVIDALIREDADFEILAVTRDTSSSRAQKLKQKSASIQLIEGDLDQPDEIFTNAEKVISQPIWGVFSVQVPVPSGLKHDSEERQGKGLIDAALQKNVKCFVYTSVDRGGEASFDNPTPIPHFSSKHYIEHHLVKKAKGTDMAWTILRPTAFLENFTPNFFVSDIGFFGAQAFLHPNQYQNKCISLAGDELSYSEMAMIFHAKCGRDVPLTFDFVGRILMWMMKDLGYMFQWFYDSGYKADIPALKKIKPDLKDFKTGLKMTAVL</sequence>
<comment type="caution">
    <text evidence="4">The sequence shown here is derived from an EMBL/GenBank/DDBJ whole genome shotgun (WGS) entry which is preliminary data.</text>
</comment>
<name>A0A225AU28_TALAT</name>